<dbReference type="AlphaFoldDB" id="A0A846TSD7"/>
<evidence type="ECO:0000256" key="5">
    <source>
        <dbReference type="ARBA" id="ARBA00022884"/>
    </source>
</evidence>
<keyword evidence="4 11" id="KW-0378">Hydrolase</keyword>
<comment type="subcellular location">
    <subcellularLocation>
        <location evidence="11">Cytoplasm</location>
    </subcellularLocation>
    <text evidence="11">The SRP-RNC complex is targeted to the cytoplasmic membrane.</text>
</comment>
<evidence type="ECO:0000313" key="13">
    <source>
        <dbReference type="EMBL" id="NKE05301.1"/>
    </source>
</evidence>
<dbReference type="Gene3D" id="3.40.50.300">
    <property type="entry name" value="P-loop containing nucleotide triphosphate hydrolases"/>
    <property type="match status" value="1"/>
</dbReference>
<dbReference type="PROSITE" id="PS00300">
    <property type="entry name" value="SRP54"/>
    <property type="match status" value="1"/>
</dbReference>
<feature type="binding site" evidence="11">
    <location>
        <begin position="249"/>
        <end position="252"/>
    </location>
    <ligand>
        <name>GTP</name>
        <dbReference type="ChEBI" id="CHEBI:37565"/>
    </ligand>
</feature>
<dbReference type="SUPFAM" id="SSF47446">
    <property type="entry name" value="Signal peptide-binding domain"/>
    <property type="match status" value="1"/>
</dbReference>
<organism evidence="13 14">
    <name type="scientific">Mesobacillus selenatarsenatis</name>
    <dbReference type="NCBI Taxonomy" id="388741"/>
    <lineage>
        <taxon>Bacteria</taxon>
        <taxon>Bacillati</taxon>
        <taxon>Bacillota</taxon>
        <taxon>Bacilli</taxon>
        <taxon>Bacillales</taxon>
        <taxon>Bacillaceae</taxon>
        <taxon>Mesobacillus</taxon>
    </lineage>
</organism>
<dbReference type="PANTHER" id="PTHR11564:SF5">
    <property type="entry name" value="SIGNAL RECOGNITION PARTICLE SUBUNIT SRP54"/>
    <property type="match status" value="1"/>
</dbReference>
<dbReference type="Gene3D" id="1.10.260.30">
    <property type="entry name" value="Signal recognition particle, SRP54 subunit, M-domain"/>
    <property type="match status" value="1"/>
</dbReference>
<dbReference type="SUPFAM" id="SSF52540">
    <property type="entry name" value="P-loop containing nucleoside triphosphate hydrolases"/>
    <property type="match status" value="1"/>
</dbReference>
<evidence type="ECO:0000256" key="1">
    <source>
        <dbReference type="ARBA" id="ARBA00005450"/>
    </source>
</evidence>
<dbReference type="InterPro" id="IPR042101">
    <property type="entry name" value="SRP54_N_sf"/>
</dbReference>
<dbReference type="NCBIfam" id="TIGR00959">
    <property type="entry name" value="ffh"/>
    <property type="match status" value="1"/>
</dbReference>
<dbReference type="GO" id="GO:0048500">
    <property type="term" value="C:signal recognition particle"/>
    <property type="evidence" value="ECO:0007669"/>
    <property type="project" value="UniProtKB-UniRule"/>
</dbReference>
<feature type="domain" description="SRP54-type proteins GTP-binding" evidence="12">
    <location>
        <begin position="270"/>
        <end position="283"/>
    </location>
</feature>
<dbReference type="GO" id="GO:0008312">
    <property type="term" value="F:7S RNA binding"/>
    <property type="evidence" value="ECO:0007669"/>
    <property type="project" value="InterPro"/>
</dbReference>
<feature type="binding site" evidence="11">
    <location>
        <begin position="191"/>
        <end position="195"/>
    </location>
    <ligand>
        <name>GTP</name>
        <dbReference type="ChEBI" id="CHEBI:37565"/>
    </ligand>
</feature>
<keyword evidence="6 11" id="KW-0342">GTP-binding</keyword>
<dbReference type="GO" id="GO:0006614">
    <property type="term" value="P:SRP-dependent cotranslational protein targeting to membrane"/>
    <property type="evidence" value="ECO:0007669"/>
    <property type="project" value="InterPro"/>
</dbReference>
<dbReference type="HAMAP" id="MF_00306">
    <property type="entry name" value="SRP54"/>
    <property type="match status" value="1"/>
</dbReference>
<dbReference type="InterPro" id="IPR036891">
    <property type="entry name" value="Signal_recog_part_SRP54_M_sf"/>
</dbReference>
<proteinExistence type="inferred from homology"/>
<keyword evidence="8 11" id="KW-0687">Ribonucleoprotein</keyword>
<dbReference type="Pfam" id="PF00448">
    <property type="entry name" value="SRP54"/>
    <property type="match status" value="1"/>
</dbReference>
<dbReference type="EC" id="3.6.5.4" evidence="11"/>
<dbReference type="PANTHER" id="PTHR11564">
    <property type="entry name" value="SIGNAL RECOGNITION PARTICLE 54K PROTEIN SRP54"/>
    <property type="match status" value="1"/>
</dbReference>
<comment type="similarity">
    <text evidence="1 11">Belongs to the GTP-binding SRP family. SRP54 subfamily.</text>
</comment>
<keyword evidence="3 11" id="KW-0547">Nucleotide-binding</keyword>
<dbReference type="InterPro" id="IPR013822">
    <property type="entry name" value="Signal_recog_particl_SRP54_hlx"/>
</dbReference>
<evidence type="ECO:0000256" key="3">
    <source>
        <dbReference type="ARBA" id="ARBA00022741"/>
    </source>
</evidence>
<dbReference type="InterPro" id="IPR022941">
    <property type="entry name" value="SRP54"/>
</dbReference>
<accession>A0A846TSD7</accession>
<evidence type="ECO:0000256" key="6">
    <source>
        <dbReference type="ARBA" id="ARBA00023134"/>
    </source>
</evidence>
<dbReference type="GO" id="GO:0005525">
    <property type="term" value="F:GTP binding"/>
    <property type="evidence" value="ECO:0007669"/>
    <property type="project" value="UniProtKB-UniRule"/>
</dbReference>
<dbReference type="InterPro" id="IPR027417">
    <property type="entry name" value="P-loop_NTPase"/>
</dbReference>
<evidence type="ECO:0000256" key="10">
    <source>
        <dbReference type="ARBA" id="ARBA00057471"/>
    </source>
</evidence>
<dbReference type="FunFam" id="1.20.120.140:FF:000001">
    <property type="entry name" value="Signal recognition particle GTPase"/>
    <property type="match status" value="1"/>
</dbReference>
<protein>
    <recommendedName>
        <fullName evidence="11">Signal recognition particle protein</fullName>
        <ecNumber evidence="11">3.6.5.4</ecNumber>
    </recommendedName>
    <alternativeName>
        <fullName evidence="11">Fifty-four homolog</fullName>
    </alternativeName>
</protein>
<evidence type="ECO:0000256" key="8">
    <source>
        <dbReference type="ARBA" id="ARBA00023274"/>
    </source>
</evidence>
<sequence>MAFEGLADRLQNTMQKIRGKGKVSEADVKEMMREVRLALLEADVNFKVVKDFVKKVTERAVGQEVVKSLTPGQQVIKVVKEELTELMGGEQSKIAAANRPPTVIMMVGLQGAGKTTTTGKLANLLRKKYNRKPLLVAADIYRPAAIKQLETLGKQLSMPVFSLGDQVSPVEIAKQAIAKAKEDHNDYVLIDTAGRLHVDENLMDELKQIKELSKPDEIFLVVDAMTGQDAVNVAQSFNEQLGLTGVVLTKLDGDTRGGAALSIRAVTNTPIKFVGLGEKLDALEAFHPERMASRILGMGDVLTLIEKAQANVDEEKAKELEKKMRTASFTLDDFLDQLGQVKKMGPLDEILKMMPGANKIKGMNNLQIDEKQISHVEAIIQSMTAHEKTHPEVINANRRKRIAKGSGTSIQEVNRLLKQFEDMKKMMKQMTNMQQKGKKKGGFKLPFNPF</sequence>
<dbReference type="RefSeq" id="WP_167831773.1">
    <property type="nucleotide sequence ID" value="NZ_JAAVUM010000004.1"/>
</dbReference>
<dbReference type="InterPro" id="IPR004780">
    <property type="entry name" value="SRP"/>
</dbReference>
<dbReference type="EMBL" id="JAAVUM010000004">
    <property type="protein sequence ID" value="NKE05301.1"/>
    <property type="molecule type" value="Genomic_DNA"/>
</dbReference>
<keyword evidence="2 11" id="KW-0963">Cytoplasm</keyword>
<gene>
    <name evidence="11 13" type="primary">ffh</name>
    <name evidence="13" type="ORF">GWK17_07400</name>
</gene>
<evidence type="ECO:0000256" key="9">
    <source>
        <dbReference type="ARBA" id="ARBA00048027"/>
    </source>
</evidence>
<evidence type="ECO:0000256" key="11">
    <source>
        <dbReference type="HAMAP-Rule" id="MF_00306"/>
    </source>
</evidence>
<keyword evidence="5 11" id="KW-0694">RNA-binding</keyword>
<dbReference type="SMART" id="SM00963">
    <property type="entry name" value="SRP54_N"/>
    <property type="match status" value="1"/>
</dbReference>
<reference evidence="13 14" key="1">
    <citation type="submission" date="2020-03" db="EMBL/GenBank/DDBJ databases">
        <authorList>
            <person name="Sun Q."/>
        </authorList>
    </citation>
    <scope>NUCLEOTIDE SEQUENCE [LARGE SCALE GENOMIC DNA]</scope>
    <source>
        <strain evidence="13 14">KACC 21451</strain>
    </source>
</reference>
<evidence type="ECO:0000259" key="12">
    <source>
        <dbReference type="PROSITE" id="PS00300"/>
    </source>
</evidence>
<dbReference type="Proteomes" id="UP000587942">
    <property type="component" value="Unassembled WGS sequence"/>
</dbReference>
<dbReference type="InterPro" id="IPR004125">
    <property type="entry name" value="Signal_recog_particle_SRP54_M"/>
</dbReference>
<dbReference type="GO" id="GO:0003924">
    <property type="term" value="F:GTPase activity"/>
    <property type="evidence" value="ECO:0007669"/>
    <property type="project" value="UniProtKB-UniRule"/>
</dbReference>
<evidence type="ECO:0000256" key="7">
    <source>
        <dbReference type="ARBA" id="ARBA00023135"/>
    </source>
</evidence>
<comment type="domain">
    <text evidence="11">Composed of three domains: the N-terminal N domain, which is responsible for interactions with the ribosome, the central G domain, which binds GTP, and the C-terminal M domain, which binds the RNA and the signal sequence of the RNC.</text>
</comment>
<keyword evidence="7 11" id="KW-0733">Signal recognition particle</keyword>
<dbReference type="InterPro" id="IPR000897">
    <property type="entry name" value="SRP54_GTPase_dom"/>
</dbReference>
<dbReference type="SMART" id="SM00382">
    <property type="entry name" value="AAA"/>
    <property type="match status" value="1"/>
</dbReference>
<dbReference type="Gene3D" id="1.20.120.140">
    <property type="entry name" value="Signal recognition particle SRP54, nucleotide-binding domain"/>
    <property type="match status" value="1"/>
</dbReference>
<comment type="caution">
    <text evidence="13">The sequence shown here is derived from an EMBL/GenBank/DDBJ whole genome shotgun (WGS) entry which is preliminary data.</text>
</comment>
<dbReference type="CDD" id="cd18539">
    <property type="entry name" value="SRP_G"/>
    <property type="match status" value="1"/>
</dbReference>
<name>A0A846TSD7_9BACI</name>
<dbReference type="Pfam" id="PF02978">
    <property type="entry name" value="SRP_SPB"/>
    <property type="match status" value="1"/>
</dbReference>
<evidence type="ECO:0000313" key="14">
    <source>
        <dbReference type="Proteomes" id="UP000587942"/>
    </source>
</evidence>
<evidence type="ECO:0000256" key="2">
    <source>
        <dbReference type="ARBA" id="ARBA00022490"/>
    </source>
</evidence>
<comment type="subunit">
    <text evidence="11">Part of the signal recognition particle protein translocation system, which is composed of SRP and FtsY.</text>
</comment>
<evidence type="ECO:0000256" key="4">
    <source>
        <dbReference type="ARBA" id="ARBA00022801"/>
    </source>
</evidence>
<comment type="catalytic activity">
    <reaction evidence="9 11">
        <text>GTP + H2O = GDP + phosphate + H(+)</text>
        <dbReference type="Rhea" id="RHEA:19669"/>
        <dbReference type="ChEBI" id="CHEBI:15377"/>
        <dbReference type="ChEBI" id="CHEBI:15378"/>
        <dbReference type="ChEBI" id="CHEBI:37565"/>
        <dbReference type="ChEBI" id="CHEBI:43474"/>
        <dbReference type="ChEBI" id="CHEBI:58189"/>
        <dbReference type="EC" id="3.6.5.4"/>
    </reaction>
</comment>
<feature type="binding site" evidence="11">
    <location>
        <begin position="108"/>
        <end position="115"/>
    </location>
    <ligand>
        <name>GTP</name>
        <dbReference type="ChEBI" id="CHEBI:37565"/>
    </ligand>
</feature>
<dbReference type="Pfam" id="PF02881">
    <property type="entry name" value="SRP54_N"/>
    <property type="match status" value="1"/>
</dbReference>
<dbReference type="FunFam" id="3.40.50.300:FF:000022">
    <property type="entry name" value="Signal recognition particle 54 kDa subunit"/>
    <property type="match status" value="1"/>
</dbReference>
<comment type="function">
    <text evidence="10">Involved in targeting and insertion of nascent membrane proteins into the cytoplasmic membrane. Binds to the hydrophobic signal sequence of the ribosome-nascent chain (RNC) as it emerges from the ribosomes. The SRP-RNC complex is then targeted to the cytoplasmic membrane where it interacts with the SRP receptor FtsY. Interaction with FtsY leads to the transfer of the RNC complex to the Sec translocase for insertion into the membrane, the hydrolysis of GTP by both Ffh and FtsY, and the dissociation of the SRP-FtsY complex into the individual components.</text>
</comment>
<dbReference type="InterPro" id="IPR003593">
    <property type="entry name" value="AAA+_ATPase"/>
</dbReference>
<dbReference type="SMART" id="SM00962">
    <property type="entry name" value="SRP54"/>
    <property type="match status" value="1"/>
</dbReference>